<reference evidence="1" key="1">
    <citation type="journal article" date="2021" name="New Phytol.">
        <title>Evolutionary innovations through gain and loss of genes in the ectomycorrhizal Boletales.</title>
        <authorList>
            <person name="Wu G."/>
            <person name="Miyauchi S."/>
            <person name="Morin E."/>
            <person name="Kuo A."/>
            <person name="Drula E."/>
            <person name="Varga T."/>
            <person name="Kohler A."/>
            <person name="Feng B."/>
            <person name="Cao Y."/>
            <person name="Lipzen A."/>
            <person name="Daum C."/>
            <person name="Hundley H."/>
            <person name="Pangilinan J."/>
            <person name="Johnson J."/>
            <person name="Barry K."/>
            <person name="LaButti K."/>
            <person name="Ng V."/>
            <person name="Ahrendt S."/>
            <person name="Min B."/>
            <person name="Choi I.G."/>
            <person name="Park H."/>
            <person name="Plett J.M."/>
            <person name="Magnuson J."/>
            <person name="Spatafora J.W."/>
            <person name="Nagy L.G."/>
            <person name="Henrissat B."/>
            <person name="Grigoriev I.V."/>
            <person name="Yang Z.L."/>
            <person name="Xu J."/>
            <person name="Martin F.M."/>
        </authorList>
    </citation>
    <scope>NUCLEOTIDE SEQUENCE</scope>
    <source>
        <strain evidence="1">KUC20120723A-06</strain>
    </source>
</reference>
<comment type="caution">
    <text evidence="1">The sequence shown here is derived from an EMBL/GenBank/DDBJ whole genome shotgun (WGS) entry which is preliminary data.</text>
</comment>
<name>A0ACB8BL87_9AGAM</name>
<accession>A0ACB8BL87</accession>
<dbReference type="EMBL" id="MU266386">
    <property type="protein sequence ID" value="KAH7926272.1"/>
    <property type="molecule type" value="Genomic_DNA"/>
</dbReference>
<evidence type="ECO:0000313" key="2">
    <source>
        <dbReference type="Proteomes" id="UP000790709"/>
    </source>
</evidence>
<keyword evidence="2" id="KW-1185">Reference proteome</keyword>
<organism evidence="1 2">
    <name type="scientific">Leucogyrophana mollusca</name>
    <dbReference type="NCBI Taxonomy" id="85980"/>
    <lineage>
        <taxon>Eukaryota</taxon>
        <taxon>Fungi</taxon>
        <taxon>Dikarya</taxon>
        <taxon>Basidiomycota</taxon>
        <taxon>Agaricomycotina</taxon>
        <taxon>Agaricomycetes</taxon>
        <taxon>Agaricomycetidae</taxon>
        <taxon>Boletales</taxon>
        <taxon>Boletales incertae sedis</taxon>
        <taxon>Leucogyrophana</taxon>
    </lineage>
</organism>
<evidence type="ECO:0000313" key="1">
    <source>
        <dbReference type="EMBL" id="KAH7926272.1"/>
    </source>
</evidence>
<protein>
    <submittedName>
        <fullName evidence="1">N-terminal acetyltransferase A, auxiliary subunit</fullName>
    </submittedName>
</protein>
<sequence>MPPAAAPSTPQNRVLPPKDRKAFTELLAQYEARQLTKGRKTADQILKKFPDHGETLCMKGLILVHLGSREEGVELVKKGMKKDLQSHICWHVFALIQKGERNYEEALKSYTQALRFDKDNANILRDAALLQTHLRYFDGLVESRLAILKQRPHVRHNWVALAVAHHLNGDLVEAKKVLEGYERSLKNVPDYDVEYSELLLYHIRILEELGEATEALALLDVNAKSRAIVDRTAIMEYRARLLSSLKSADAMNAWRALIEHNPDCYSYYRGFLSNQEIDLDSITEENRPQALEILRSFSAQLPKANAPRRLALVVATGDEFMALVKQYLSAALVKGIPSLFSDLKSLYRDPQKQKIIEETAEELRERYAAERRPDSSKKSEEPTTYLWTLYYLAQHHSYLSRHSQALSTLEAAIKHTPTLPELYMCKARALKRAGDLYGAAKAMNEARALDGQDRFVNTKCGKYRLRAGLVDEANEVFGMFTKKDAPSPGADLEDMQSWQYLIEEGDAQQRNGKPNLALKKYYAVERIFDQYEEDQYDFHGYSLRKSTLNVYIDLLKWEDQARSHPAFVHAAVAAARIWVALYDDPSIATKIQSEGSPSDTDKKAKKKAKKAAHKDKDQEDSNKKGATGPEDKGLEVPTPKDDDPEGIKLVAVTDPLERAAKLLQRVAGLVPHDVNVCFAVYDVAIRRKKYLQAVQALTRARSVDPEHPGLHIRIVDLRKAVSSLPEPVPSPSGPVLAEALSAILSEEVSLETYNSQYLQQHSTSAAAILASARVSRKLESPRDEVESLLFTALGAEVELSIETALEIISFLREIQSPRVDEFRAACDARFELSTVFKTRDQLAILRKECGGSGDEIEESDKVEVVG</sequence>
<gene>
    <name evidence="1" type="ORF">BV22DRAFT_1087464</name>
</gene>
<proteinExistence type="predicted"/>
<dbReference type="Proteomes" id="UP000790709">
    <property type="component" value="Unassembled WGS sequence"/>
</dbReference>